<feature type="compositionally biased region" description="Low complexity" evidence="1">
    <location>
        <begin position="67"/>
        <end position="82"/>
    </location>
</feature>
<keyword evidence="3" id="KW-1185">Reference proteome</keyword>
<protein>
    <submittedName>
        <fullName evidence="2">Unnamed protein product</fullName>
    </submittedName>
</protein>
<evidence type="ECO:0000313" key="3">
    <source>
        <dbReference type="Proteomes" id="UP001165063"/>
    </source>
</evidence>
<sequence length="128" mass="15105">MIILSQRHQSFEYQVTEATENKVFKHQLQNQLKAISESLVTHVKYQVENDPLKNPAPLVKKFYDQYQEQQKQQQVPQPQQQDQLKKSEQSEQQPKNHSKNLKLVHLTSKTLLLQLHYTNSCFNCSKTN</sequence>
<evidence type="ECO:0000313" key="2">
    <source>
        <dbReference type="EMBL" id="GMG24239.1"/>
    </source>
</evidence>
<gene>
    <name evidence="2" type="ORF">Amon01_000291100</name>
</gene>
<organism evidence="2 3">
    <name type="scientific">Ambrosiozyma monospora</name>
    <name type="common">Yeast</name>
    <name type="synonym">Endomycopsis monosporus</name>
    <dbReference type="NCBI Taxonomy" id="43982"/>
    <lineage>
        <taxon>Eukaryota</taxon>
        <taxon>Fungi</taxon>
        <taxon>Dikarya</taxon>
        <taxon>Ascomycota</taxon>
        <taxon>Saccharomycotina</taxon>
        <taxon>Pichiomycetes</taxon>
        <taxon>Pichiales</taxon>
        <taxon>Pichiaceae</taxon>
        <taxon>Ambrosiozyma</taxon>
    </lineage>
</organism>
<accession>A0A9W7DIV8</accession>
<comment type="caution">
    <text evidence="2">The sequence shown here is derived from an EMBL/GenBank/DDBJ whole genome shotgun (WGS) entry which is preliminary data.</text>
</comment>
<dbReference type="EMBL" id="BSXU01001138">
    <property type="protein sequence ID" value="GMG24239.1"/>
    <property type="molecule type" value="Genomic_DNA"/>
</dbReference>
<proteinExistence type="predicted"/>
<evidence type="ECO:0000256" key="1">
    <source>
        <dbReference type="SAM" id="MobiDB-lite"/>
    </source>
</evidence>
<reference evidence="2" key="1">
    <citation type="submission" date="2023-04" db="EMBL/GenBank/DDBJ databases">
        <title>Ambrosiozyma monospora NBRC 1965.</title>
        <authorList>
            <person name="Ichikawa N."/>
            <person name="Sato H."/>
            <person name="Tonouchi N."/>
        </authorList>
    </citation>
    <scope>NUCLEOTIDE SEQUENCE</scope>
    <source>
        <strain evidence="2">NBRC 1965</strain>
    </source>
</reference>
<dbReference type="AlphaFoldDB" id="A0A9W7DIV8"/>
<feature type="region of interest" description="Disordered" evidence="1">
    <location>
        <begin position="67"/>
        <end position="102"/>
    </location>
</feature>
<name>A0A9W7DIV8_AMBMO</name>
<dbReference type="Proteomes" id="UP001165063">
    <property type="component" value="Unassembled WGS sequence"/>
</dbReference>